<keyword evidence="5 14" id="KW-0227">DNA damage</keyword>
<dbReference type="GO" id="GO:0005524">
    <property type="term" value="F:ATP binding"/>
    <property type="evidence" value="ECO:0007669"/>
    <property type="project" value="UniProtKB-UniRule"/>
</dbReference>
<organism evidence="17 18">
    <name type="scientific">Clostridium tagluense</name>
    <dbReference type="NCBI Taxonomy" id="360422"/>
    <lineage>
        <taxon>Bacteria</taxon>
        <taxon>Bacillati</taxon>
        <taxon>Bacillota</taxon>
        <taxon>Clostridia</taxon>
        <taxon>Eubacteriales</taxon>
        <taxon>Clostridiaceae</taxon>
        <taxon>Clostridium</taxon>
    </lineage>
</organism>
<dbReference type="Pfam" id="PF12705">
    <property type="entry name" value="PDDEXK_1"/>
    <property type="match status" value="1"/>
</dbReference>
<dbReference type="GO" id="GO:0046872">
    <property type="term" value="F:metal ion binding"/>
    <property type="evidence" value="ECO:0007669"/>
    <property type="project" value="UniProtKB-KW"/>
</dbReference>
<dbReference type="GO" id="GO:0004386">
    <property type="term" value="F:helicase activity"/>
    <property type="evidence" value="ECO:0007669"/>
    <property type="project" value="UniProtKB-KW"/>
</dbReference>
<evidence type="ECO:0000256" key="2">
    <source>
        <dbReference type="ARBA" id="ARBA00022722"/>
    </source>
</evidence>
<keyword evidence="7 14" id="KW-0347">Helicase</keyword>
<dbReference type="Pfam" id="PF21445">
    <property type="entry name" value="ADDB_N"/>
    <property type="match status" value="1"/>
</dbReference>
<name>A0A401UN91_9CLOT</name>
<feature type="binding site" evidence="14">
    <location>
        <position position="845"/>
    </location>
    <ligand>
        <name>[4Fe-4S] cluster</name>
        <dbReference type="ChEBI" id="CHEBI:49883"/>
    </ligand>
</feature>
<feature type="binding site" evidence="14">
    <location>
        <position position="1175"/>
    </location>
    <ligand>
        <name>[4Fe-4S] cluster</name>
        <dbReference type="ChEBI" id="CHEBI:49883"/>
    </ligand>
</feature>
<keyword evidence="6 14" id="KW-0378">Hydrolase</keyword>
<dbReference type="Gene3D" id="3.40.50.300">
    <property type="entry name" value="P-loop containing nucleotide triphosphate hydrolases"/>
    <property type="match status" value="3"/>
</dbReference>
<gene>
    <name evidence="14 17" type="primary">addB</name>
    <name evidence="17" type="ORF">Ctaglu_26220</name>
</gene>
<evidence type="ECO:0000256" key="14">
    <source>
        <dbReference type="HAMAP-Rule" id="MF_01452"/>
    </source>
</evidence>
<dbReference type="InterPro" id="IPR049035">
    <property type="entry name" value="ADDB_N"/>
</dbReference>
<dbReference type="InterPro" id="IPR038726">
    <property type="entry name" value="PDDEXK_AddAB-type"/>
</dbReference>
<keyword evidence="11 14" id="KW-0411">Iron-sulfur</keyword>
<evidence type="ECO:0000259" key="16">
    <source>
        <dbReference type="Pfam" id="PF21445"/>
    </source>
</evidence>
<protein>
    <recommendedName>
        <fullName evidence="14">ATP-dependent helicase/deoxyribonuclease subunit B</fullName>
        <ecNumber evidence="14">3.1.-.-</ecNumber>
    </recommendedName>
    <alternativeName>
        <fullName evidence="14">ATP-dependent helicase/nuclease subunit AddB</fullName>
    </alternativeName>
</protein>
<evidence type="ECO:0000256" key="4">
    <source>
        <dbReference type="ARBA" id="ARBA00022741"/>
    </source>
</evidence>
<comment type="subunit">
    <text evidence="14">Heterodimer of AddA and AddB.</text>
</comment>
<dbReference type="GO" id="GO:0003690">
    <property type="term" value="F:double-stranded DNA binding"/>
    <property type="evidence" value="ECO:0007669"/>
    <property type="project" value="UniProtKB-UniRule"/>
</dbReference>
<dbReference type="Gene3D" id="3.90.320.10">
    <property type="match status" value="1"/>
</dbReference>
<comment type="function">
    <text evidence="14">The heterodimer acts as both an ATP-dependent DNA helicase and an ATP-dependent, dual-direction single-stranded exonuclease. Recognizes the chi site generating a DNA molecule suitable for the initiation of homologous recombination. The AddB subunit has 5' -&gt; 3' nuclease activity but not helicase activity.</text>
</comment>
<proteinExistence type="inferred from homology"/>
<evidence type="ECO:0000256" key="7">
    <source>
        <dbReference type="ARBA" id="ARBA00022806"/>
    </source>
</evidence>
<feature type="domain" description="PD-(D/E)XK endonuclease-like" evidence="15">
    <location>
        <begin position="834"/>
        <end position="1182"/>
    </location>
</feature>
<comment type="cofactor">
    <cofactor evidence="14">
        <name>Mg(2+)</name>
        <dbReference type="ChEBI" id="CHEBI:18420"/>
    </cofactor>
</comment>
<keyword evidence="9 14" id="KW-0067">ATP-binding</keyword>
<comment type="similarity">
    <text evidence="14">Belongs to the helicase family. AddB/RexB type 1 subfamily.</text>
</comment>
<evidence type="ECO:0000256" key="9">
    <source>
        <dbReference type="ARBA" id="ARBA00022840"/>
    </source>
</evidence>
<comment type="caution">
    <text evidence="17">The sequence shown here is derived from an EMBL/GenBank/DDBJ whole genome shotgun (WGS) entry which is preliminary data.</text>
</comment>
<evidence type="ECO:0000256" key="1">
    <source>
        <dbReference type="ARBA" id="ARBA00022485"/>
    </source>
</evidence>
<dbReference type="EMBL" id="BHYK01000014">
    <property type="protein sequence ID" value="GCD10999.1"/>
    <property type="molecule type" value="Genomic_DNA"/>
</dbReference>
<dbReference type="AlphaFoldDB" id="A0A401UN91"/>
<evidence type="ECO:0000256" key="8">
    <source>
        <dbReference type="ARBA" id="ARBA00022839"/>
    </source>
</evidence>
<dbReference type="InterPro" id="IPR027417">
    <property type="entry name" value="P-loop_NTPase"/>
</dbReference>
<feature type="binding site" evidence="14">
    <location>
        <position position="1172"/>
    </location>
    <ligand>
        <name>[4Fe-4S] cluster</name>
        <dbReference type="ChEBI" id="CHEBI:49883"/>
    </ligand>
</feature>
<feature type="binding site" evidence="14">
    <location>
        <position position="1181"/>
    </location>
    <ligand>
        <name>[4Fe-4S] cluster</name>
        <dbReference type="ChEBI" id="CHEBI:49883"/>
    </ligand>
</feature>
<dbReference type="Gene3D" id="6.10.140.1030">
    <property type="match status" value="1"/>
</dbReference>
<dbReference type="InterPro" id="IPR014140">
    <property type="entry name" value="DNA_helicase_suAddB"/>
</dbReference>
<dbReference type="SUPFAM" id="SSF52540">
    <property type="entry name" value="P-loop containing nucleoside triphosphate hydrolases"/>
    <property type="match status" value="1"/>
</dbReference>
<keyword evidence="18" id="KW-1185">Reference proteome</keyword>
<dbReference type="GO" id="GO:0051539">
    <property type="term" value="F:4 iron, 4 sulfur cluster binding"/>
    <property type="evidence" value="ECO:0007669"/>
    <property type="project" value="UniProtKB-KW"/>
</dbReference>
<dbReference type="OrthoDB" id="9758506at2"/>
<keyword evidence="8 14" id="KW-0269">Exonuclease</keyword>
<evidence type="ECO:0000256" key="10">
    <source>
        <dbReference type="ARBA" id="ARBA00023004"/>
    </source>
</evidence>
<keyword evidence="10 14" id="KW-0408">Iron</keyword>
<evidence type="ECO:0000256" key="6">
    <source>
        <dbReference type="ARBA" id="ARBA00022801"/>
    </source>
</evidence>
<dbReference type="GO" id="GO:0008409">
    <property type="term" value="F:5'-3' exonuclease activity"/>
    <property type="evidence" value="ECO:0007669"/>
    <property type="project" value="UniProtKB-UniRule"/>
</dbReference>
<accession>A0A401UN91</accession>
<evidence type="ECO:0000256" key="3">
    <source>
        <dbReference type="ARBA" id="ARBA00022723"/>
    </source>
</evidence>
<evidence type="ECO:0000259" key="15">
    <source>
        <dbReference type="Pfam" id="PF12705"/>
    </source>
</evidence>
<evidence type="ECO:0000313" key="18">
    <source>
        <dbReference type="Proteomes" id="UP000287872"/>
    </source>
</evidence>
<dbReference type="PANTHER" id="PTHR30591">
    <property type="entry name" value="RECBCD ENZYME SUBUNIT RECC"/>
    <property type="match status" value="1"/>
</dbReference>
<dbReference type="RefSeq" id="WP_125002413.1">
    <property type="nucleotide sequence ID" value="NZ_BHYK01000014.1"/>
</dbReference>
<comment type="cofactor">
    <cofactor evidence="14">
        <name>[4Fe-4S] cluster</name>
        <dbReference type="ChEBI" id="CHEBI:49883"/>
    </cofactor>
    <text evidence="14">Binds 1 [4Fe-4S] cluster.</text>
</comment>
<comment type="miscellaneous">
    <text evidence="14">Despite having conserved helicase domains, this subunit does not have helicase activity.</text>
</comment>
<dbReference type="InterPro" id="IPR011604">
    <property type="entry name" value="PDDEXK-like_dom_sf"/>
</dbReference>
<evidence type="ECO:0000256" key="13">
    <source>
        <dbReference type="ARBA" id="ARBA00023204"/>
    </source>
</evidence>
<keyword evidence="4 14" id="KW-0547">Nucleotide-binding</keyword>
<dbReference type="Proteomes" id="UP000287872">
    <property type="component" value="Unassembled WGS sequence"/>
</dbReference>
<sequence>MSLRFIYGGAGKGKSTFCLEDIKDRSVEERELPLVLLVPEQFSFQAEKNLIKVVGSTGIKNIQVLSFNRLAYKVFSEVGGITCKPMDTSGKAMLINSIMQKKQEKFKVFSAASRQKGFVDNVASAITEFKKYGISVEDLNVVKENLGENPLLIDKITDLSLIYGEFDNILNQNYVDPDDDLTRLYSALDECNIFDGCEFWLDEFTGFTPQQYGVIEKLYKKAKRVNITLPLKSSEHSKGMDEADAFYSIKFTEDKLLKIAEETGTTFDAPIELQENKEHKFKDNAQLSFLEKNYFAFPYTASTEKCENIKVFKGLNAYSEIEHVAKDILRLCRDEHIRFNKIAVVTRDLPSYEKLIKAIFTEYNIPLFIDKKKDITSNPLIVLITSTVEIFTKNFSYESVFRYLKTGLLDIEVENIDILENFVIQTGIKGKKKWTEVALWQEKIEYYFRDYYDRKAAETELQKNIEEVQTAENQQSQEHQNPEINIETPVTKEALEAERIEATIKILNDTRDVFIKPLLALNEKLKGKNTTIKICTALFEFLESIKVYKTLEQWIENFKNQGAQEQVIEYGKIWNLVMELLDQMVEVLGCESLSLEEFVKILSIGFSKHQMGLIPPALDGVSITSLDRIKSHDINALYIIGVNDGVFPKANKEEGIFTDSDRLILKENGVEMANDTKTEMFNEQYLIYATITIPSKYLNISYPIGDYEGKTLRPSIIISRFKALFKELVEQSNITQYSDDTREIHSAQDMQEAHEMSEVCAKVPTFNGLIFALRKYLETGYISELWVKVYKWYQKEAEWKEKSNSMFKGFDYKNEVKMLEKEKVKLLYGEKNYFSVSRIEKYEECPFAYFVQYGLKAKERKTFTFSSPDLGSFMHSVLDNFSKLVDKSKIKWADLDKTWCEANIATIVEREADLGISGYILNSTPRYKYFTERLKRVLKRTIFVIVEQMKNSGFEPFGYEVSFGFNDGDYPPIQIELSTGETVNLVGRIDRVDKLINEGEEFYRIVDYKSGNKDFKLSDVYYGLQIQLLTYLDAMLTNEIAFSKENSLSKETIFPAGILYFKIDDPVIKAKNNLDEEELEKAIMKALKMKGLLLADTKIIREMDRNIQGASLVIPASIKKDGELGSRSSVATKEQFEMLLKHVKENLLCTCEEMLSGEIDIKPYKKKDITPCAYCEYSAICQFDPTLKENTYKIIKDKKDQEIWELLASESEKEPQLNSVNTQEMGVKE</sequence>
<keyword evidence="3 14" id="KW-0479">Metal-binding</keyword>
<evidence type="ECO:0000256" key="5">
    <source>
        <dbReference type="ARBA" id="ARBA00022763"/>
    </source>
</evidence>
<evidence type="ECO:0000256" key="12">
    <source>
        <dbReference type="ARBA" id="ARBA00023125"/>
    </source>
</evidence>
<keyword evidence="2 14" id="KW-0540">Nuclease</keyword>
<keyword evidence="13 14" id="KW-0234">DNA repair</keyword>
<keyword evidence="12 14" id="KW-0238">DNA-binding</keyword>
<dbReference type="HAMAP" id="MF_01452">
    <property type="entry name" value="AddB_type1"/>
    <property type="match status" value="1"/>
</dbReference>
<dbReference type="EC" id="3.1.-.-" evidence="14"/>
<evidence type="ECO:0000313" key="17">
    <source>
        <dbReference type="EMBL" id="GCD10999.1"/>
    </source>
</evidence>
<keyword evidence="1 14" id="KW-0004">4Fe-4S</keyword>
<dbReference type="GO" id="GO:0000724">
    <property type="term" value="P:double-strand break repair via homologous recombination"/>
    <property type="evidence" value="ECO:0007669"/>
    <property type="project" value="UniProtKB-UniRule"/>
</dbReference>
<evidence type="ECO:0000256" key="11">
    <source>
        <dbReference type="ARBA" id="ARBA00023014"/>
    </source>
</evidence>
<dbReference type="PANTHER" id="PTHR30591:SF1">
    <property type="entry name" value="RECBCD ENZYME SUBUNIT RECC"/>
    <property type="match status" value="1"/>
</dbReference>
<reference evidence="17 18" key="1">
    <citation type="submission" date="2018-11" db="EMBL/GenBank/DDBJ databases">
        <title>Genome sequencing and assembly of Clostridium tagluense strain A121.</title>
        <authorList>
            <person name="Murakami T."/>
            <person name="Segawa T."/>
            <person name="Shcherbakova V.A."/>
            <person name="Mori H."/>
            <person name="Yoshimura Y."/>
        </authorList>
    </citation>
    <scope>NUCLEOTIDE SEQUENCE [LARGE SCALE GENOMIC DNA]</scope>
    <source>
        <strain evidence="17 18">A121</strain>
    </source>
</reference>
<feature type="domain" description="ATP-dependent helicase/deoxyribonuclease subunit B N-terminal" evidence="16">
    <location>
        <begin position="5"/>
        <end position="291"/>
    </location>
</feature>